<keyword evidence="4" id="KW-1185">Reference proteome</keyword>
<dbReference type="PANTHER" id="PTHR36834:SF1">
    <property type="entry name" value="INTEGRAL MEMBRANE PROTEIN"/>
    <property type="match status" value="1"/>
</dbReference>
<gene>
    <name evidence="3" type="ORF">U729_1696</name>
</gene>
<proteinExistence type="predicted"/>
<keyword evidence="1" id="KW-1133">Transmembrane helix</keyword>
<keyword evidence="1" id="KW-0812">Transmembrane</keyword>
<evidence type="ECO:0000259" key="2">
    <source>
        <dbReference type="Pfam" id="PF04892"/>
    </source>
</evidence>
<dbReference type="eggNOG" id="COG4767">
    <property type="taxonomic scope" value="Bacteria"/>
</dbReference>
<feature type="transmembrane region" description="Helical" evidence="1">
    <location>
        <begin position="6"/>
        <end position="25"/>
    </location>
</feature>
<dbReference type="EMBL" id="CP006905">
    <property type="protein sequence ID" value="AIY82634.1"/>
    <property type="molecule type" value="Genomic_DNA"/>
</dbReference>
<evidence type="ECO:0000313" key="3">
    <source>
        <dbReference type="EMBL" id="AIY82634.1"/>
    </source>
</evidence>
<name>A0A0A7FSL7_9CLOT</name>
<keyword evidence="1" id="KW-0472">Membrane</keyword>
<feature type="transmembrane region" description="Helical" evidence="1">
    <location>
        <begin position="86"/>
        <end position="109"/>
    </location>
</feature>
<dbReference type="OrthoDB" id="4822551at2"/>
<feature type="transmembrane region" description="Helical" evidence="1">
    <location>
        <begin position="147"/>
        <end position="171"/>
    </location>
</feature>
<dbReference type="InterPro" id="IPR006976">
    <property type="entry name" value="VanZ-like"/>
</dbReference>
<organism evidence="3 4">
    <name type="scientific">Clostridium baratii str. Sullivan</name>
    <dbReference type="NCBI Taxonomy" id="1415775"/>
    <lineage>
        <taxon>Bacteria</taxon>
        <taxon>Bacillati</taxon>
        <taxon>Bacillota</taxon>
        <taxon>Clostridia</taxon>
        <taxon>Eubacteriales</taxon>
        <taxon>Clostridiaceae</taxon>
        <taxon>Clostridium</taxon>
    </lineage>
</organism>
<dbReference type="RefSeq" id="WP_052139501.1">
    <property type="nucleotide sequence ID" value="NZ_CP006905.1"/>
</dbReference>
<feature type="transmembrane region" description="Helical" evidence="1">
    <location>
        <begin position="37"/>
        <end position="54"/>
    </location>
</feature>
<dbReference type="Proteomes" id="UP000030635">
    <property type="component" value="Chromosome"/>
</dbReference>
<dbReference type="STRING" id="1561.NPD11_1322"/>
<feature type="transmembrane region" description="Helical" evidence="1">
    <location>
        <begin position="192"/>
        <end position="209"/>
    </location>
</feature>
<evidence type="ECO:0000313" key="4">
    <source>
        <dbReference type="Proteomes" id="UP000030635"/>
    </source>
</evidence>
<accession>A0A0A7FSL7</accession>
<evidence type="ECO:0000256" key="1">
    <source>
        <dbReference type="SAM" id="Phobius"/>
    </source>
</evidence>
<feature type="domain" description="VanZ-like" evidence="2">
    <location>
        <begin position="42"/>
        <end position="164"/>
    </location>
</feature>
<dbReference type="KEGG" id="cbv:U729_1696"/>
<protein>
    <submittedName>
        <fullName evidence="3">VanZ like family protein</fullName>
    </submittedName>
</protein>
<sequence length="363" mass="42270">MMIQSYNFLLVISLIVYIIYEIITLRKAEKVSKFREIVKAFFFIYFLMVIHYTFDSIFISDQINKFYFNLIPIKETIEMFRGNINIALYNVVGNTLMFVPLGVFIPVLFKRKDKISWILLYGFLASFFIEINQFFIKGNRAADVDDIIFNTIGAVIGYVIYKVIIMVLGRYKFIDKIINEVGDRSNGLIKKTLIILMPIFIIFQIFVGINREKYFKSLILNEEEIIETFNNLDNQEIIATKENDDEKRFLVKSKDDMGEKLEVHNYNKISSDEFKYVDMSEVLSSKDNNGNIFNYKLSGSSDSKYFDTIEILGYLNKGNKAKITIENNELFVEATEKKGLMKTVDISKYKVDSNKKIKISGVN</sequence>
<dbReference type="Pfam" id="PF04892">
    <property type="entry name" value="VanZ"/>
    <property type="match status" value="1"/>
</dbReference>
<feature type="transmembrane region" description="Helical" evidence="1">
    <location>
        <begin position="116"/>
        <end position="135"/>
    </location>
</feature>
<dbReference type="InterPro" id="IPR053150">
    <property type="entry name" value="Teicoplanin_resist-assoc"/>
</dbReference>
<reference evidence="3 4" key="1">
    <citation type="journal article" date="2015" name="Infect. Genet. Evol.">
        <title>Genomic sequences of six botulinum neurotoxin-producing strains representing three clostridial species illustrate the mobility and diversity of botulinum neurotoxin genes.</title>
        <authorList>
            <person name="Smith T.J."/>
            <person name="Hill K.K."/>
            <person name="Xie G."/>
            <person name="Foley B.T."/>
            <person name="Williamson C.H."/>
            <person name="Foster J.T."/>
            <person name="Johnson S.L."/>
            <person name="Chertkov O."/>
            <person name="Teshima H."/>
            <person name="Gibbons H.S."/>
            <person name="Johnsky L.A."/>
            <person name="Karavis M.A."/>
            <person name="Smith L.A."/>
        </authorList>
    </citation>
    <scope>NUCLEOTIDE SEQUENCE [LARGE SCALE GENOMIC DNA]</scope>
    <source>
        <strain evidence="3 4">Sullivan</strain>
    </source>
</reference>
<dbReference type="AlphaFoldDB" id="A0A0A7FSL7"/>
<dbReference type="PANTHER" id="PTHR36834">
    <property type="entry name" value="MEMBRANE PROTEIN-RELATED"/>
    <property type="match status" value="1"/>
</dbReference>
<dbReference type="HOGENOM" id="CLU_762276_0_0_9"/>